<evidence type="ECO:0000256" key="2">
    <source>
        <dbReference type="ARBA" id="ARBA00022448"/>
    </source>
</evidence>
<organism evidence="10 11">
    <name type="scientific">Sodalis praecaptivus</name>
    <dbReference type="NCBI Taxonomy" id="1239307"/>
    <lineage>
        <taxon>Bacteria</taxon>
        <taxon>Pseudomonadati</taxon>
        <taxon>Pseudomonadota</taxon>
        <taxon>Gammaproteobacteria</taxon>
        <taxon>Enterobacterales</taxon>
        <taxon>Bruguierivoracaceae</taxon>
        <taxon>Sodalis</taxon>
    </lineage>
</organism>
<keyword evidence="5" id="KW-0598">Phosphotransferase system</keyword>
<dbReference type="KEGG" id="sod:Sant_0065"/>
<dbReference type="InterPro" id="IPR050303">
    <property type="entry name" value="GatZ_KbaZ_carbometab"/>
</dbReference>
<feature type="transmembrane region" description="Helical" evidence="9">
    <location>
        <begin position="228"/>
        <end position="249"/>
    </location>
</feature>
<dbReference type="InterPro" id="IPR004704">
    <property type="entry name" value="PTS_IID_man"/>
</dbReference>
<dbReference type="PATRIC" id="fig|1239307.3.peg.69"/>
<evidence type="ECO:0000313" key="11">
    <source>
        <dbReference type="Proteomes" id="UP000019028"/>
    </source>
</evidence>
<feature type="transmembrane region" description="Helical" evidence="9">
    <location>
        <begin position="128"/>
        <end position="151"/>
    </location>
</feature>
<evidence type="ECO:0000256" key="5">
    <source>
        <dbReference type="ARBA" id="ARBA00022683"/>
    </source>
</evidence>
<evidence type="ECO:0000256" key="3">
    <source>
        <dbReference type="ARBA" id="ARBA00022475"/>
    </source>
</evidence>
<dbReference type="PANTHER" id="PTHR32502">
    <property type="entry name" value="N-ACETYLGALACTOSAMINE PERMEASE II COMPONENT-RELATED"/>
    <property type="match status" value="1"/>
</dbReference>
<dbReference type="GO" id="GO:0005886">
    <property type="term" value="C:plasma membrane"/>
    <property type="evidence" value="ECO:0007669"/>
    <property type="project" value="UniProtKB-SubCell"/>
</dbReference>
<evidence type="ECO:0000256" key="7">
    <source>
        <dbReference type="ARBA" id="ARBA00022989"/>
    </source>
</evidence>
<keyword evidence="6 9" id="KW-0812">Transmembrane</keyword>
<keyword evidence="3" id="KW-1003">Cell membrane</keyword>
<keyword evidence="7 9" id="KW-1133">Transmembrane helix</keyword>
<feature type="transmembrane region" description="Helical" evidence="9">
    <location>
        <begin position="256"/>
        <end position="275"/>
    </location>
</feature>
<evidence type="ECO:0000256" key="9">
    <source>
        <dbReference type="SAM" id="Phobius"/>
    </source>
</evidence>
<evidence type="ECO:0000256" key="4">
    <source>
        <dbReference type="ARBA" id="ARBA00022597"/>
    </source>
</evidence>
<dbReference type="PROSITE" id="PS51108">
    <property type="entry name" value="PTS_EIID"/>
    <property type="match status" value="1"/>
</dbReference>
<accession>W0HRL8</accession>
<gene>
    <name evidence="10" type="ORF">Sant_0065</name>
</gene>
<evidence type="ECO:0000256" key="1">
    <source>
        <dbReference type="ARBA" id="ARBA00004651"/>
    </source>
</evidence>
<sequence>MRILPMYPKEITEKDVKNSWLYYYIVAEMGISYERLQALGFTTGILPILQKLYPDPEDLKLAIKRHLVFYNTEAVFGAPINGIVIAMEEQKAKGADIDDDTITGIKTGLMGPMAGIGDSIDWATLKPIIFGLAVTLSANGSILGAFFLLLLPIIQIVVGRKLAAYGYRAGQASIREILQSGHIRMLITGASTLGLFMMGALSSTYVKLSTPLQFSFGEQNKPFVLQQVIDNIVPGILPLLAVFGIYWWLVKRNQNFTIIMILIVAISIIGALLGIF</sequence>
<keyword evidence="2" id="KW-0813">Transport</keyword>
<protein>
    <submittedName>
        <fullName evidence="10">PTS system mannose/fructose/sorbose family IID component</fullName>
    </submittedName>
</protein>
<evidence type="ECO:0000313" key="10">
    <source>
        <dbReference type="EMBL" id="AHF75182.1"/>
    </source>
</evidence>
<proteinExistence type="predicted"/>
<evidence type="ECO:0000256" key="8">
    <source>
        <dbReference type="ARBA" id="ARBA00023136"/>
    </source>
</evidence>
<comment type="subcellular location">
    <subcellularLocation>
        <location evidence="1">Cell membrane</location>
        <topology evidence="1">Multi-pass membrane protein</topology>
    </subcellularLocation>
</comment>
<feature type="transmembrane region" description="Helical" evidence="9">
    <location>
        <begin position="185"/>
        <end position="208"/>
    </location>
</feature>
<reference evidence="10 11" key="1">
    <citation type="journal article" date="2014" name="Genome Biol. Evol.">
        <title>Genome degeneration and adaptation in a nascent stage of symbiosis.</title>
        <authorList>
            <person name="Oakeson K.F."/>
            <person name="Gil R."/>
            <person name="Clayton A.L."/>
            <person name="Dunn D.M."/>
            <person name="von Niederhausern A.C."/>
            <person name="Hamil C."/>
            <person name="Aoyagi A."/>
            <person name="Duval B."/>
            <person name="Baca A."/>
            <person name="Silva F.J."/>
            <person name="Vallier A."/>
            <person name="Jackson D.G."/>
            <person name="Latorre A."/>
            <person name="Weiss R.B."/>
            <person name="Heddi A."/>
            <person name="Moya A."/>
            <person name="Dale C."/>
        </authorList>
    </citation>
    <scope>NUCLEOTIDE SEQUENCE [LARGE SCALE GENOMIC DNA]</scope>
    <source>
        <strain evidence="10 11">HS1</strain>
    </source>
</reference>
<dbReference type="Pfam" id="PF03613">
    <property type="entry name" value="EIID-AGA"/>
    <property type="match status" value="1"/>
</dbReference>
<dbReference type="EMBL" id="CP006569">
    <property type="protein sequence ID" value="AHF75182.1"/>
    <property type="molecule type" value="Genomic_DNA"/>
</dbReference>
<dbReference type="PANTHER" id="PTHR32502:SF5">
    <property type="entry name" value="N-ACETYLGALACTOSAMINE PERMEASE IID COMPONENT-RELATED"/>
    <property type="match status" value="1"/>
</dbReference>
<dbReference type="HOGENOM" id="CLU_060742_2_0_6"/>
<keyword evidence="4" id="KW-0762">Sugar transport</keyword>
<name>W0HRL8_9GAMM</name>
<keyword evidence="8 9" id="KW-0472">Membrane</keyword>
<keyword evidence="11" id="KW-1185">Reference proteome</keyword>
<evidence type="ECO:0000256" key="6">
    <source>
        <dbReference type="ARBA" id="ARBA00022692"/>
    </source>
</evidence>
<dbReference type="AlphaFoldDB" id="W0HRL8"/>
<dbReference type="GO" id="GO:0009401">
    <property type="term" value="P:phosphoenolpyruvate-dependent sugar phosphotransferase system"/>
    <property type="evidence" value="ECO:0007669"/>
    <property type="project" value="UniProtKB-KW"/>
</dbReference>
<dbReference type="Proteomes" id="UP000019028">
    <property type="component" value="Chromosome"/>
</dbReference>